<evidence type="ECO:0000259" key="8">
    <source>
        <dbReference type="Pfam" id="PF00717"/>
    </source>
</evidence>
<name>A0ABT6Q037_9PROT</name>
<protein>
    <submittedName>
        <fullName evidence="9">Translesion error-prone DNA polymerase V autoproteolytic subunit</fullName>
        <ecNumber evidence="9">2.7.7.7</ecNumber>
    </submittedName>
</protein>
<keyword evidence="2" id="KW-0227">DNA damage</keyword>
<keyword evidence="9" id="KW-0808">Transferase</keyword>
<dbReference type="CDD" id="cd06529">
    <property type="entry name" value="S24_LexA-like"/>
    <property type="match status" value="1"/>
</dbReference>
<dbReference type="RefSeq" id="WP_281447603.1">
    <property type="nucleotide sequence ID" value="NZ_JASBAO010000001.1"/>
</dbReference>
<evidence type="ECO:0000256" key="4">
    <source>
        <dbReference type="ARBA" id="ARBA00022813"/>
    </source>
</evidence>
<dbReference type="EMBL" id="JASBAO010000001">
    <property type="protein sequence ID" value="MDI2090465.1"/>
    <property type="molecule type" value="Genomic_DNA"/>
</dbReference>
<keyword evidence="5" id="KW-0234">DNA repair</keyword>
<dbReference type="PANTHER" id="PTHR33516">
    <property type="entry name" value="LEXA REPRESSOR"/>
    <property type="match status" value="1"/>
</dbReference>
<keyword evidence="10" id="KW-1185">Reference proteome</keyword>
<evidence type="ECO:0000256" key="3">
    <source>
        <dbReference type="ARBA" id="ARBA00022801"/>
    </source>
</evidence>
<dbReference type="Pfam" id="PF00717">
    <property type="entry name" value="Peptidase_S24"/>
    <property type="match status" value="1"/>
</dbReference>
<evidence type="ECO:0000256" key="6">
    <source>
        <dbReference type="ARBA" id="ARBA00023236"/>
    </source>
</evidence>
<proteinExistence type="inferred from homology"/>
<dbReference type="InterPro" id="IPR039418">
    <property type="entry name" value="LexA-like"/>
</dbReference>
<dbReference type="SUPFAM" id="SSF51306">
    <property type="entry name" value="LexA/Signal peptidase"/>
    <property type="match status" value="1"/>
</dbReference>
<gene>
    <name evidence="9" type="primary">umuD</name>
    <name evidence="9" type="ORF">QJV27_03565</name>
</gene>
<dbReference type="EC" id="2.7.7.7" evidence="9"/>
<evidence type="ECO:0000256" key="1">
    <source>
        <dbReference type="ARBA" id="ARBA00007484"/>
    </source>
</evidence>
<dbReference type="InterPro" id="IPR006197">
    <property type="entry name" value="Peptidase_S24_LexA"/>
</dbReference>
<dbReference type="PANTHER" id="PTHR33516:SF2">
    <property type="entry name" value="LEXA REPRESSOR-RELATED"/>
    <property type="match status" value="1"/>
</dbReference>
<keyword evidence="6" id="KW-0742">SOS response</keyword>
<dbReference type="NCBIfam" id="NF007621">
    <property type="entry name" value="PRK10276.1"/>
    <property type="match status" value="1"/>
</dbReference>
<evidence type="ECO:0000313" key="9">
    <source>
        <dbReference type="EMBL" id="MDI2090465.1"/>
    </source>
</evidence>
<dbReference type="Proteomes" id="UP001431634">
    <property type="component" value="Unassembled WGS sequence"/>
</dbReference>
<feature type="domain" description="Peptidase S24/S26A/S26B/S26C" evidence="8">
    <location>
        <begin position="28"/>
        <end position="139"/>
    </location>
</feature>
<keyword evidence="9" id="KW-0548">Nucleotidyltransferase</keyword>
<sequence>MAKTIVTQISPVHYDHDQRRYLPCIEVYVRAGFPSPATDYLEKPLDLTEHLITHPSSTYYIRVSGDSMIDYGIFDRDLLIVDRSLTPISGDIVIVALDGELTCKCLAFKNNVPYLQSGNPEYPSIEIKDKETCIWGVVIHNIHSFRSRRK</sequence>
<dbReference type="GO" id="GO:0003887">
    <property type="term" value="F:DNA-directed DNA polymerase activity"/>
    <property type="evidence" value="ECO:0007669"/>
    <property type="project" value="UniProtKB-EC"/>
</dbReference>
<organism evidence="9 10">
    <name type="scientific">Commensalibacter oyaizuii</name>
    <dbReference type="NCBI Taxonomy" id="3043873"/>
    <lineage>
        <taxon>Bacteria</taxon>
        <taxon>Pseudomonadati</taxon>
        <taxon>Pseudomonadota</taxon>
        <taxon>Alphaproteobacteria</taxon>
        <taxon>Acetobacterales</taxon>
        <taxon>Acetobacteraceae</taxon>
    </lineage>
</organism>
<dbReference type="Gene3D" id="2.10.109.10">
    <property type="entry name" value="Umud Fragment, subunit A"/>
    <property type="match status" value="1"/>
</dbReference>
<keyword evidence="3 7" id="KW-0378">Hydrolase</keyword>
<evidence type="ECO:0000256" key="7">
    <source>
        <dbReference type="RuleBase" id="RU003991"/>
    </source>
</evidence>
<dbReference type="InterPro" id="IPR036286">
    <property type="entry name" value="LexA/Signal_pep-like_sf"/>
</dbReference>
<comment type="caution">
    <text evidence="9">The sequence shown here is derived from an EMBL/GenBank/DDBJ whole genome shotgun (WGS) entry which is preliminary data.</text>
</comment>
<comment type="similarity">
    <text evidence="1 7">Belongs to the peptidase S24 family.</text>
</comment>
<evidence type="ECO:0000313" key="10">
    <source>
        <dbReference type="Proteomes" id="UP001431634"/>
    </source>
</evidence>
<dbReference type="InterPro" id="IPR050077">
    <property type="entry name" value="LexA_repressor"/>
</dbReference>
<evidence type="ECO:0000256" key="2">
    <source>
        <dbReference type="ARBA" id="ARBA00022763"/>
    </source>
</evidence>
<dbReference type="InterPro" id="IPR015927">
    <property type="entry name" value="Peptidase_S24_S26A/B/C"/>
</dbReference>
<dbReference type="PRINTS" id="PR00726">
    <property type="entry name" value="LEXASERPTASE"/>
</dbReference>
<keyword evidence="4 7" id="KW-0068">Autocatalytic cleavage</keyword>
<reference evidence="9" key="1">
    <citation type="submission" date="2023-05" db="EMBL/GenBank/DDBJ databases">
        <title>Whole genome sequence of Commensalibacter sp.</title>
        <authorList>
            <person name="Charoenyingcharoen P."/>
            <person name="Yukphan P."/>
        </authorList>
    </citation>
    <scope>NUCLEOTIDE SEQUENCE</scope>
    <source>
        <strain evidence="9">TBRC 16381</strain>
    </source>
</reference>
<evidence type="ECO:0000256" key="5">
    <source>
        <dbReference type="ARBA" id="ARBA00023204"/>
    </source>
</evidence>
<accession>A0ABT6Q037</accession>